<feature type="compositionally biased region" description="Pro residues" evidence="1">
    <location>
        <begin position="51"/>
        <end position="62"/>
    </location>
</feature>
<feature type="region of interest" description="Disordered" evidence="1">
    <location>
        <begin position="1"/>
        <end position="91"/>
    </location>
</feature>
<evidence type="ECO:0000256" key="1">
    <source>
        <dbReference type="SAM" id="MobiDB-lite"/>
    </source>
</evidence>
<feature type="compositionally biased region" description="Low complexity" evidence="1">
    <location>
        <begin position="63"/>
        <end position="81"/>
    </location>
</feature>
<reference evidence="2" key="1">
    <citation type="submission" date="2021-01" db="EMBL/GenBank/DDBJ databases">
        <authorList>
            <person name="Corre E."/>
            <person name="Pelletier E."/>
            <person name="Niang G."/>
            <person name="Scheremetjew M."/>
            <person name="Finn R."/>
            <person name="Kale V."/>
            <person name="Holt S."/>
            <person name="Cochrane G."/>
            <person name="Meng A."/>
            <person name="Brown T."/>
            <person name="Cohen L."/>
        </authorList>
    </citation>
    <scope>NUCLEOTIDE SEQUENCE</scope>
    <source>
        <strain evidence="2">CCAP 955/1</strain>
    </source>
</reference>
<accession>A0A7S3MHD3</accession>
<feature type="compositionally biased region" description="Polar residues" evidence="1">
    <location>
        <begin position="8"/>
        <end position="24"/>
    </location>
</feature>
<evidence type="ECO:0000313" key="2">
    <source>
        <dbReference type="EMBL" id="CAE0304832.1"/>
    </source>
</evidence>
<organism evidence="2">
    <name type="scientific">Spumella elongata</name>
    <dbReference type="NCBI Taxonomy" id="89044"/>
    <lineage>
        <taxon>Eukaryota</taxon>
        <taxon>Sar</taxon>
        <taxon>Stramenopiles</taxon>
        <taxon>Ochrophyta</taxon>
        <taxon>Chrysophyceae</taxon>
        <taxon>Chromulinales</taxon>
        <taxon>Chromulinaceae</taxon>
        <taxon>Spumella</taxon>
    </lineage>
</organism>
<dbReference type="AlphaFoldDB" id="A0A7S3MHD3"/>
<dbReference type="EMBL" id="HBIC01065444">
    <property type="protein sequence ID" value="CAE0304832.1"/>
    <property type="molecule type" value="Transcribed_RNA"/>
</dbReference>
<sequence>MIEAGAFNPSTTDSSNIGANSTAMAASDSEVSRNSNRSFATNQERNVPPAGSGPPVPSPNKAPPSVQQAPQPTPSATQTSTNQGPIADPNIIASSSVVAPLICAPYYY</sequence>
<evidence type="ECO:0000313" key="3">
    <source>
        <dbReference type="EMBL" id="CAE0304833.1"/>
    </source>
</evidence>
<feature type="compositionally biased region" description="Polar residues" evidence="1">
    <location>
        <begin position="32"/>
        <end position="45"/>
    </location>
</feature>
<gene>
    <name evidence="2" type="ORF">SELO1098_LOCUS33703</name>
    <name evidence="3" type="ORF">SELO1098_LOCUS33704</name>
</gene>
<dbReference type="EMBL" id="HBIC01065446">
    <property type="protein sequence ID" value="CAE0304833.1"/>
    <property type="molecule type" value="Transcribed_RNA"/>
</dbReference>
<protein>
    <submittedName>
        <fullName evidence="2">Uncharacterized protein</fullName>
    </submittedName>
</protein>
<name>A0A7S3MHD3_9STRA</name>
<proteinExistence type="predicted"/>